<sequence length="304" mass="33345">MPNALIIVLVEKPQHHREDLKHVERVEHLEKQQREHTAQRYEDLVAAVDQPPDALLVHGQALGVVDQHARHLHVQALQLHELFRLIAPDVAQLLAAEVAHRARVLEPAAGAMIVLALVRLVYQHLFRPIERTLPVRGKQQPVLPPVHHQPQNAERQQKPDVAQERFAQAALVPGDEHLVLLAIVQDVVHGRLKAGGLVTFVAAGVGCTIGFVHNHKVVGGGSSSSRIAGKRRVQLGGCQPPILPPSPPTSTDRQWPTLPPSPARQYRSRTSSHEATTVPSTPAMQAASKEEFCTFALLLLALLL</sequence>
<proteinExistence type="predicted"/>
<evidence type="ECO:0000313" key="2">
    <source>
        <dbReference type="EnsemblMetazoa" id="ACOM038075-PA.1"/>
    </source>
</evidence>
<dbReference type="AlphaFoldDB" id="A0A8W7PVV2"/>
<feature type="compositionally biased region" description="Polar residues" evidence="1">
    <location>
        <begin position="273"/>
        <end position="283"/>
    </location>
</feature>
<organism evidence="2">
    <name type="scientific">Anopheles coluzzii</name>
    <name type="common">African malaria mosquito</name>
    <dbReference type="NCBI Taxonomy" id="1518534"/>
    <lineage>
        <taxon>Eukaryota</taxon>
        <taxon>Metazoa</taxon>
        <taxon>Ecdysozoa</taxon>
        <taxon>Arthropoda</taxon>
        <taxon>Hexapoda</taxon>
        <taxon>Insecta</taxon>
        <taxon>Pterygota</taxon>
        <taxon>Neoptera</taxon>
        <taxon>Endopterygota</taxon>
        <taxon>Diptera</taxon>
        <taxon>Nematocera</taxon>
        <taxon>Culicoidea</taxon>
        <taxon>Culicidae</taxon>
        <taxon>Anophelinae</taxon>
        <taxon>Anopheles</taxon>
    </lineage>
</organism>
<dbReference type="EnsemblMetazoa" id="ACOM038075-RA">
    <property type="protein sequence ID" value="ACOM038075-PA.1"/>
    <property type="gene ID" value="ACOM038075"/>
</dbReference>
<protein>
    <submittedName>
        <fullName evidence="2">Uncharacterized protein</fullName>
    </submittedName>
</protein>
<reference evidence="2" key="1">
    <citation type="submission" date="2022-08" db="UniProtKB">
        <authorList>
            <consortium name="EnsemblMetazoa"/>
        </authorList>
    </citation>
    <scope>IDENTIFICATION</scope>
</reference>
<feature type="region of interest" description="Disordered" evidence="1">
    <location>
        <begin position="138"/>
        <end position="159"/>
    </location>
</feature>
<evidence type="ECO:0000256" key="1">
    <source>
        <dbReference type="SAM" id="MobiDB-lite"/>
    </source>
</evidence>
<name>A0A8W7PVV2_ANOCL</name>
<feature type="compositionally biased region" description="Low complexity" evidence="1">
    <location>
        <begin position="139"/>
        <end position="151"/>
    </location>
</feature>
<feature type="region of interest" description="Disordered" evidence="1">
    <location>
        <begin position="236"/>
        <end position="283"/>
    </location>
</feature>
<accession>A0A8W7PVV2</accession>
<dbReference type="Proteomes" id="UP000075882">
    <property type="component" value="Unassembled WGS sequence"/>
</dbReference>